<feature type="region of interest" description="Disordered" evidence="1">
    <location>
        <begin position="25"/>
        <end position="53"/>
    </location>
</feature>
<gene>
    <name evidence="2" type="ORF">ATANTOWER_027203</name>
</gene>
<organism evidence="2 3">
    <name type="scientific">Ataeniobius toweri</name>
    <dbReference type="NCBI Taxonomy" id="208326"/>
    <lineage>
        <taxon>Eukaryota</taxon>
        <taxon>Metazoa</taxon>
        <taxon>Chordata</taxon>
        <taxon>Craniata</taxon>
        <taxon>Vertebrata</taxon>
        <taxon>Euteleostomi</taxon>
        <taxon>Actinopterygii</taxon>
        <taxon>Neopterygii</taxon>
        <taxon>Teleostei</taxon>
        <taxon>Neoteleostei</taxon>
        <taxon>Acanthomorphata</taxon>
        <taxon>Ovalentaria</taxon>
        <taxon>Atherinomorphae</taxon>
        <taxon>Cyprinodontiformes</taxon>
        <taxon>Goodeidae</taxon>
        <taxon>Ataeniobius</taxon>
    </lineage>
</organism>
<evidence type="ECO:0000313" key="3">
    <source>
        <dbReference type="Proteomes" id="UP001345963"/>
    </source>
</evidence>
<dbReference type="EMBL" id="JAHUTI010049180">
    <property type="protein sequence ID" value="MED6247178.1"/>
    <property type="molecule type" value="Genomic_DNA"/>
</dbReference>
<evidence type="ECO:0008006" key="4">
    <source>
        <dbReference type="Google" id="ProtNLM"/>
    </source>
</evidence>
<comment type="caution">
    <text evidence="2">The sequence shown here is derived from an EMBL/GenBank/DDBJ whole genome shotgun (WGS) entry which is preliminary data.</text>
</comment>
<name>A0ABU7BA61_9TELE</name>
<accession>A0ABU7BA61</accession>
<evidence type="ECO:0000313" key="2">
    <source>
        <dbReference type="EMBL" id="MED6247178.1"/>
    </source>
</evidence>
<sequence length="107" mass="12052">MCQISQSVIFYCFFHSGAYLQQSMGGRRGTNWTGRQSIAGQHRQEKQPAHTQSRLRAILTKPINLTVMFLDCGRKPEYPERTHACMGENVQAPCRKTPGRESNPGPS</sequence>
<proteinExistence type="predicted"/>
<dbReference type="Proteomes" id="UP001345963">
    <property type="component" value="Unassembled WGS sequence"/>
</dbReference>
<evidence type="ECO:0000256" key="1">
    <source>
        <dbReference type="SAM" id="MobiDB-lite"/>
    </source>
</evidence>
<reference evidence="2 3" key="1">
    <citation type="submission" date="2021-07" db="EMBL/GenBank/DDBJ databases">
        <authorList>
            <person name="Palmer J.M."/>
        </authorList>
    </citation>
    <scope>NUCLEOTIDE SEQUENCE [LARGE SCALE GENOMIC DNA]</scope>
    <source>
        <strain evidence="2 3">AT_MEX2019</strain>
        <tissue evidence="2">Muscle</tissue>
    </source>
</reference>
<protein>
    <recommendedName>
        <fullName evidence="4">Secreted protein</fullName>
    </recommendedName>
</protein>
<keyword evidence="3" id="KW-1185">Reference proteome</keyword>
<feature type="compositionally biased region" description="Polar residues" evidence="1">
    <location>
        <begin position="25"/>
        <end position="39"/>
    </location>
</feature>